<dbReference type="STRING" id="1353952.A0A165F6X6"/>
<reference evidence="2 3" key="1">
    <citation type="journal article" date="2016" name="Mol. Biol. Evol.">
        <title>Comparative Genomics of Early-Diverging Mushroom-Forming Fungi Provides Insights into the Origins of Lignocellulose Decay Capabilities.</title>
        <authorList>
            <person name="Nagy L.G."/>
            <person name="Riley R."/>
            <person name="Tritt A."/>
            <person name="Adam C."/>
            <person name="Daum C."/>
            <person name="Floudas D."/>
            <person name="Sun H."/>
            <person name="Yadav J.S."/>
            <person name="Pangilinan J."/>
            <person name="Larsson K.H."/>
            <person name="Matsuura K."/>
            <person name="Barry K."/>
            <person name="Labutti K."/>
            <person name="Kuo R."/>
            <person name="Ohm R.A."/>
            <person name="Bhattacharya S.S."/>
            <person name="Shirouzu T."/>
            <person name="Yoshinaga Y."/>
            <person name="Martin F.M."/>
            <person name="Grigoriev I.V."/>
            <person name="Hibbett D.S."/>
        </authorList>
    </citation>
    <scope>NUCLEOTIDE SEQUENCE [LARGE SCALE GENOMIC DNA]</scope>
    <source>
        <strain evidence="2 3">HHB12733</strain>
    </source>
</reference>
<dbReference type="OrthoDB" id="28939at2759"/>
<protein>
    <submittedName>
        <fullName evidence="2">Uncharacterized protein</fullName>
    </submittedName>
</protein>
<dbReference type="EMBL" id="KV423980">
    <property type="protein sequence ID" value="KZT56313.1"/>
    <property type="molecule type" value="Genomic_DNA"/>
</dbReference>
<sequence>MLKGWTLTDQVCPTRGCVVPLLRSRDRSVTFCANCDGSPEAAVAKESGSTALHTEALLAPPPPPSSTGPQPLSPTSSPHTRLSPNSTPPTTPPSRSPSLPALPDPSPLTLQRRAQSDLASQRIGDRLLKGWAMLGEECPNDSCWGVPLVRRPGRAKGGRGDGGECVICGWGSESDASNASGVPHASTSQLAARPAETDDIVSSFYPSSSQTLAPPPDLRLPPTSAPFEAVSATSAPRPNDSTRTPLSSIHHSVTALNQTLASLSDRLVALSANPITAEPSTIKTLVEAMSVVMDALGKARSMS</sequence>
<accession>A0A165F6X6</accession>
<dbReference type="Proteomes" id="UP000076842">
    <property type="component" value="Unassembled WGS sequence"/>
</dbReference>
<proteinExistence type="predicted"/>
<feature type="region of interest" description="Disordered" evidence="1">
    <location>
        <begin position="201"/>
        <end position="245"/>
    </location>
</feature>
<dbReference type="InterPro" id="IPR051888">
    <property type="entry name" value="UPF0148_domain"/>
</dbReference>
<dbReference type="InterPro" id="IPR009563">
    <property type="entry name" value="SSSCA1"/>
</dbReference>
<evidence type="ECO:0000256" key="1">
    <source>
        <dbReference type="SAM" id="MobiDB-lite"/>
    </source>
</evidence>
<evidence type="ECO:0000313" key="2">
    <source>
        <dbReference type="EMBL" id="KZT56313.1"/>
    </source>
</evidence>
<feature type="compositionally biased region" description="Low complexity" evidence="1">
    <location>
        <begin position="67"/>
        <end position="85"/>
    </location>
</feature>
<feature type="compositionally biased region" description="Polar residues" evidence="1">
    <location>
        <begin position="231"/>
        <end position="245"/>
    </location>
</feature>
<feature type="region of interest" description="Disordered" evidence="1">
    <location>
        <begin position="55"/>
        <end position="118"/>
    </location>
</feature>
<name>A0A165F6X6_9BASI</name>
<dbReference type="PANTHER" id="PTHR16537">
    <property type="entry name" value="SJOEGREN SYNDROME/SCLERODERMA AUTOANTIGEN 1"/>
    <property type="match status" value="1"/>
</dbReference>
<dbReference type="PANTHER" id="PTHR16537:SF1">
    <property type="entry name" value="PROTEIN ZNRD2"/>
    <property type="match status" value="1"/>
</dbReference>
<gene>
    <name evidence="2" type="ORF">CALCODRAFT_497626</name>
</gene>
<feature type="compositionally biased region" description="Pro residues" evidence="1">
    <location>
        <begin position="86"/>
        <end position="106"/>
    </location>
</feature>
<dbReference type="Pfam" id="PF06677">
    <property type="entry name" value="Auto_anti-p27"/>
    <property type="match status" value="2"/>
</dbReference>
<organism evidence="2 3">
    <name type="scientific">Calocera cornea HHB12733</name>
    <dbReference type="NCBI Taxonomy" id="1353952"/>
    <lineage>
        <taxon>Eukaryota</taxon>
        <taxon>Fungi</taxon>
        <taxon>Dikarya</taxon>
        <taxon>Basidiomycota</taxon>
        <taxon>Agaricomycotina</taxon>
        <taxon>Dacrymycetes</taxon>
        <taxon>Dacrymycetales</taxon>
        <taxon>Dacrymycetaceae</taxon>
        <taxon>Calocera</taxon>
    </lineage>
</organism>
<evidence type="ECO:0000313" key="3">
    <source>
        <dbReference type="Proteomes" id="UP000076842"/>
    </source>
</evidence>
<keyword evidence="3" id="KW-1185">Reference proteome</keyword>
<dbReference type="InParanoid" id="A0A165F6X6"/>
<dbReference type="AlphaFoldDB" id="A0A165F6X6"/>